<proteinExistence type="predicted"/>
<keyword evidence="6" id="KW-0067">ATP-binding</keyword>
<evidence type="ECO:0000313" key="7">
    <source>
        <dbReference type="Proteomes" id="UP001172778"/>
    </source>
</evidence>
<evidence type="ECO:0000256" key="1">
    <source>
        <dbReference type="ARBA" id="ARBA00000085"/>
    </source>
</evidence>
<evidence type="ECO:0000313" key="6">
    <source>
        <dbReference type="EMBL" id="MDK2123801.1"/>
    </source>
</evidence>
<dbReference type="SUPFAM" id="SSF55874">
    <property type="entry name" value="ATPase domain of HSP90 chaperone/DNA topoisomerase II/histidine kinase"/>
    <property type="match status" value="1"/>
</dbReference>
<keyword evidence="7" id="KW-1185">Reference proteome</keyword>
<protein>
    <recommendedName>
        <fullName evidence="2">histidine kinase</fullName>
        <ecNumber evidence="2">2.7.13.3</ecNumber>
    </recommendedName>
</protein>
<dbReference type="PANTHER" id="PTHR43065">
    <property type="entry name" value="SENSOR HISTIDINE KINASE"/>
    <property type="match status" value="1"/>
</dbReference>
<dbReference type="InterPro" id="IPR005467">
    <property type="entry name" value="His_kinase_dom"/>
</dbReference>
<dbReference type="GO" id="GO:0005524">
    <property type="term" value="F:ATP binding"/>
    <property type="evidence" value="ECO:0007669"/>
    <property type="project" value="UniProtKB-KW"/>
</dbReference>
<name>A0ABT7DUQ2_9NEIS</name>
<dbReference type="InterPro" id="IPR003661">
    <property type="entry name" value="HisK_dim/P_dom"/>
</dbReference>
<comment type="caution">
    <text evidence="6">The sequence shown here is derived from an EMBL/GenBank/DDBJ whole genome shotgun (WGS) entry which is preliminary data.</text>
</comment>
<evidence type="ECO:0000259" key="5">
    <source>
        <dbReference type="PROSITE" id="PS50109"/>
    </source>
</evidence>
<evidence type="ECO:0000256" key="4">
    <source>
        <dbReference type="SAM" id="Coils"/>
    </source>
</evidence>
<dbReference type="SUPFAM" id="SSF55785">
    <property type="entry name" value="PYP-like sensor domain (PAS domain)"/>
    <property type="match status" value="1"/>
</dbReference>
<dbReference type="Pfam" id="PF00512">
    <property type="entry name" value="HisKA"/>
    <property type="match status" value="1"/>
</dbReference>
<dbReference type="EC" id="2.7.13.3" evidence="2"/>
<sequence>MHNPESNKEAAAAGLATSGLDKRELEQAFSLFTEASRQLVESYQELEQKVTSLTAELATANGALRQQFEEKAALSSRLSALLDALPGGVVELSHEGVVIATNPATRQIFGLDLMDCDWDAVMGSRLVPTNVCNEWEYQPPGGELRRLSVISNSAPAVGGRILLIHDVSEAWRLRLQLEQHKRLAAMGEMSAGLAHQLRTPLSAALLYTANLSRPGLSDEDRQKFGDKAVSRMRHLESLIQNMLQFVRGHQALCEKVALADCLDDALQSVQPQADAMQRQWLVDIPDAPIWVEANRKELTGAFINLLENAVQATKANGCIRVRLDEDESARVSIADNGCGMDQQVKERLFEPFFTTRKEGTGLGLAIVANLVTAYGGTIEVESVLGEGTKMMVKLPLAT</sequence>
<dbReference type="InterPro" id="IPR035965">
    <property type="entry name" value="PAS-like_dom_sf"/>
</dbReference>
<keyword evidence="6" id="KW-0547">Nucleotide-binding</keyword>
<feature type="coiled-coil region" evidence="4">
    <location>
        <begin position="36"/>
        <end position="63"/>
    </location>
</feature>
<dbReference type="InterPro" id="IPR003594">
    <property type="entry name" value="HATPase_dom"/>
</dbReference>
<dbReference type="InterPro" id="IPR036097">
    <property type="entry name" value="HisK_dim/P_sf"/>
</dbReference>
<comment type="catalytic activity">
    <reaction evidence="1">
        <text>ATP + protein L-histidine = ADP + protein N-phospho-L-histidine.</text>
        <dbReference type="EC" id="2.7.13.3"/>
    </reaction>
</comment>
<dbReference type="SMART" id="SM00387">
    <property type="entry name" value="HATPase_c"/>
    <property type="match status" value="1"/>
</dbReference>
<keyword evidence="4" id="KW-0175">Coiled coil</keyword>
<dbReference type="InterPro" id="IPR004358">
    <property type="entry name" value="Sig_transdc_His_kin-like_C"/>
</dbReference>
<evidence type="ECO:0000256" key="3">
    <source>
        <dbReference type="ARBA" id="ARBA00022553"/>
    </source>
</evidence>
<dbReference type="SMART" id="SM00388">
    <property type="entry name" value="HisKA"/>
    <property type="match status" value="1"/>
</dbReference>
<dbReference type="Proteomes" id="UP001172778">
    <property type="component" value="Unassembled WGS sequence"/>
</dbReference>
<dbReference type="Pfam" id="PF02518">
    <property type="entry name" value="HATPase_c"/>
    <property type="match status" value="1"/>
</dbReference>
<dbReference type="InterPro" id="IPR036890">
    <property type="entry name" value="HATPase_C_sf"/>
</dbReference>
<dbReference type="PROSITE" id="PS50109">
    <property type="entry name" value="HIS_KIN"/>
    <property type="match status" value="1"/>
</dbReference>
<dbReference type="SUPFAM" id="SSF47384">
    <property type="entry name" value="Homodimeric domain of signal transducing histidine kinase"/>
    <property type="match status" value="1"/>
</dbReference>
<organism evidence="6 7">
    <name type="scientific">Parachitinimonas caeni</name>
    <dbReference type="NCBI Taxonomy" id="3031301"/>
    <lineage>
        <taxon>Bacteria</taxon>
        <taxon>Pseudomonadati</taxon>
        <taxon>Pseudomonadota</taxon>
        <taxon>Betaproteobacteria</taxon>
        <taxon>Neisseriales</taxon>
        <taxon>Chitinibacteraceae</taxon>
        <taxon>Parachitinimonas</taxon>
    </lineage>
</organism>
<dbReference type="Gene3D" id="3.30.565.10">
    <property type="entry name" value="Histidine kinase-like ATPase, C-terminal domain"/>
    <property type="match status" value="1"/>
</dbReference>
<gene>
    <name evidence="6" type="ORF">PZA18_07040</name>
</gene>
<accession>A0ABT7DUQ2</accession>
<dbReference type="RefSeq" id="WP_284100106.1">
    <property type="nucleotide sequence ID" value="NZ_JARRAF010000006.1"/>
</dbReference>
<evidence type="ECO:0000256" key="2">
    <source>
        <dbReference type="ARBA" id="ARBA00012438"/>
    </source>
</evidence>
<dbReference type="Gene3D" id="1.10.287.130">
    <property type="match status" value="1"/>
</dbReference>
<reference evidence="6" key="1">
    <citation type="submission" date="2023-03" db="EMBL/GenBank/DDBJ databases">
        <title>Chitinimonas shenzhenensis gen. nov., sp. nov., a novel member of family Burkholderiaceae isolated from activated sludge collected in Shen Zhen, China.</title>
        <authorList>
            <person name="Wang X."/>
        </authorList>
    </citation>
    <scope>NUCLEOTIDE SEQUENCE</scope>
    <source>
        <strain evidence="6">DQS-5</strain>
    </source>
</reference>
<dbReference type="CDD" id="cd00082">
    <property type="entry name" value="HisKA"/>
    <property type="match status" value="1"/>
</dbReference>
<dbReference type="EMBL" id="JARRAF010000006">
    <property type="protein sequence ID" value="MDK2123801.1"/>
    <property type="molecule type" value="Genomic_DNA"/>
</dbReference>
<keyword evidence="3" id="KW-0597">Phosphoprotein</keyword>
<dbReference type="PRINTS" id="PR00344">
    <property type="entry name" value="BCTRLSENSOR"/>
</dbReference>
<dbReference type="PANTHER" id="PTHR43065:SF29">
    <property type="entry name" value="SENSOR PROTEIN KINASE FLES"/>
    <property type="match status" value="1"/>
</dbReference>
<feature type="domain" description="Histidine kinase" evidence="5">
    <location>
        <begin position="192"/>
        <end position="398"/>
    </location>
</feature>